<sequence length="72" mass="8189">MEKENLYQHVRSMIVSSTHQPKYMSISPVKVADLFGISTVEVEHALQEFVEEGRLKTSKLEGPPNCDIYLLP</sequence>
<dbReference type="Pfam" id="PF01399">
    <property type="entry name" value="PCI"/>
    <property type="match status" value="1"/>
</dbReference>
<gene>
    <name evidence="2" type="ORF">D1953_16340</name>
</gene>
<comment type="caution">
    <text evidence="2">The sequence shown here is derived from an EMBL/GenBank/DDBJ whole genome shotgun (WGS) entry which is preliminary data.</text>
</comment>
<evidence type="ECO:0000313" key="2">
    <source>
        <dbReference type="EMBL" id="RID83438.1"/>
    </source>
</evidence>
<dbReference type="InterPro" id="IPR036388">
    <property type="entry name" value="WH-like_DNA-bd_sf"/>
</dbReference>
<dbReference type="EMBL" id="QWVS01000034">
    <property type="protein sequence ID" value="RID83438.1"/>
    <property type="molecule type" value="Genomic_DNA"/>
</dbReference>
<protein>
    <recommendedName>
        <fullName evidence="1">PCI domain-containing protein</fullName>
    </recommendedName>
</protein>
<dbReference type="AlphaFoldDB" id="A0A398B3L6"/>
<proteinExistence type="predicted"/>
<dbReference type="InterPro" id="IPR000717">
    <property type="entry name" value="PCI_dom"/>
</dbReference>
<evidence type="ECO:0000259" key="1">
    <source>
        <dbReference type="Pfam" id="PF01399"/>
    </source>
</evidence>
<reference evidence="2 3" key="1">
    <citation type="submission" date="2018-08" db="EMBL/GenBank/DDBJ databases">
        <title>Bacillus jemisoniae sp. nov., Bacillus chryseoplanitiae sp. nov., Bacillus resnikiae sp. nov., and Bacillus frankliniae sp. nov., isolated from Viking spacecraft and associated surfaces.</title>
        <authorList>
            <person name="Seuylemezian A."/>
            <person name="Vaishampayan P."/>
        </authorList>
    </citation>
    <scope>NUCLEOTIDE SEQUENCE [LARGE SCALE GENOMIC DNA]</scope>
    <source>
        <strain evidence="2 3">MA001</strain>
    </source>
</reference>
<organism evidence="2 3">
    <name type="scientific">Peribacillus asahii</name>
    <dbReference type="NCBI Taxonomy" id="228899"/>
    <lineage>
        <taxon>Bacteria</taxon>
        <taxon>Bacillati</taxon>
        <taxon>Bacillota</taxon>
        <taxon>Bacilli</taxon>
        <taxon>Bacillales</taxon>
        <taxon>Bacillaceae</taxon>
        <taxon>Peribacillus</taxon>
    </lineage>
</organism>
<dbReference type="Gene3D" id="1.10.10.10">
    <property type="entry name" value="Winged helix-like DNA-binding domain superfamily/Winged helix DNA-binding domain"/>
    <property type="match status" value="1"/>
</dbReference>
<evidence type="ECO:0000313" key="3">
    <source>
        <dbReference type="Proteomes" id="UP000266016"/>
    </source>
</evidence>
<dbReference type="Proteomes" id="UP000266016">
    <property type="component" value="Unassembled WGS sequence"/>
</dbReference>
<keyword evidence="3" id="KW-1185">Reference proteome</keyword>
<feature type="domain" description="PCI" evidence="1">
    <location>
        <begin position="4"/>
        <end position="56"/>
    </location>
</feature>
<accession>A0A398B3L6</accession>
<dbReference type="RefSeq" id="WP_119118243.1">
    <property type="nucleotide sequence ID" value="NZ_JBIWHA010000010.1"/>
</dbReference>
<name>A0A398B3L6_9BACI</name>